<gene>
    <name evidence="1" type="ORF">D7316_04036</name>
</gene>
<dbReference type="InterPro" id="IPR012340">
    <property type="entry name" value="NA-bd_OB-fold"/>
</dbReference>
<proteinExistence type="predicted"/>
<keyword evidence="2" id="KW-1185">Reference proteome</keyword>
<evidence type="ECO:0000313" key="1">
    <source>
        <dbReference type="EMBL" id="AZG47426.1"/>
    </source>
</evidence>
<name>A0A3G8JRA4_9ACTN</name>
<protein>
    <submittedName>
        <fullName evidence="1">Uncharacterized protein</fullName>
    </submittedName>
</protein>
<sequence length="67" mass="6752">MIGTTGVVTLAIGGGDALGEVELALAGGSERFLALAAEPIAVDATVLVIGVRTGRIVDVEPWVPLPR</sequence>
<dbReference type="RefSeq" id="WP_124709789.1">
    <property type="nucleotide sequence ID" value="NZ_CP033972.1"/>
</dbReference>
<dbReference type="KEGG" id="gom:D7316_04036"/>
<dbReference type="AlphaFoldDB" id="A0A3G8JRA4"/>
<dbReference type="EMBL" id="CP033972">
    <property type="protein sequence ID" value="AZG47426.1"/>
    <property type="molecule type" value="Genomic_DNA"/>
</dbReference>
<reference evidence="1 2" key="1">
    <citation type="submission" date="2018-11" db="EMBL/GenBank/DDBJ databases">
        <title>Gordonia insulae sp. nov., isolated from an island soil.</title>
        <authorList>
            <person name="Kim Y.S."/>
            <person name="Kim S.B."/>
        </authorList>
    </citation>
    <scope>NUCLEOTIDE SEQUENCE [LARGE SCALE GENOMIC DNA]</scope>
    <source>
        <strain evidence="1 2">MMS17-SY073</strain>
    </source>
</reference>
<accession>A0A3G8JRA4</accession>
<dbReference type="Gene3D" id="2.40.50.140">
    <property type="entry name" value="Nucleic acid-binding proteins"/>
    <property type="match status" value="1"/>
</dbReference>
<evidence type="ECO:0000313" key="2">
    <source>
        <dbReference type="Proteomes" id="UP000271469"/>
    </source>
</evidence>
<dbReference type="OrthoDB" id="4559810at2"/>
<dbReference type="Proteomes" id="UP000271469">
    <property type="component" value="Chromosome"/>
</dbReference>
<organism evidence="1 2">
    <name type="scientific">Gordonia insulae</name>
    <dbReference type="NCBI Taxonomy" id="2420509"/>
    <lineage>
        <taxon>Bacteria</taxon>
        <taxon>Bacillati</taxon>
        <taxon>Actinomycetota</taxon>
        <taxon>Actinomycetes</taxon>
        <taxon>Mycobacteriales</taxon>
        <taxon>Gordoniaceae</taxon>
        <taxon>Gordonia</taxon>
    </lineage>
</organism>